<dbReference type="AlphaFoldDB" id="A0A2M6X0B8"/>
<dbReference type="InterPro" id="IPR046341">
    <property type="entry name" value="SET_dom_sf"/>
</dbReference>
<organism evidence="1 2">
    <name type="scientific">Candidatus Andersenbacteria bacterium CG10_big_fil_rev_8_21_14_0_10_54_11</name>
    <dbReference type="NCBI Taxonomy" id="1974485"/>
    <lineage>
        <taxon>Bacteria</taxon>
        <taxon>Candidatus Anderseniibacteriota</taxon>
    </lineage>
</organism>
<accession>A0A2M6X0B8</accession>
<sequence length="219" mass="25130">MEIYIDDGTGDDWFFISVPISNVFAVSFDYTLKGHRILQQLLIAKKPFPTDQKPTMEWDTIVLENGQLLRREHVRWLDKGQDDWVNDEIWQTIWQEPLTDELKNKLLAYSNLVRKNANNVAVISGEVADFERLLRSLVAPYAYPKQNWINPSVEVREDNIGGKGMFAIAPIKKGEMVVVWGGEALATDEAKAAKQKGKLVMQWDEDLWTAEDRGDDISY</sequence>
<dbReference type="SUPFAM" id="SSF82199">
    <property type="entry name" value="SET domain"/>
    <property type="match status" value="1"/>
</dbReference>
<proteinExistence type="predicted"/>
<gene>
    <name evidence="1" type="ORF">COT71_00525</name>
</gene>
<protein>
    <submittedName>
        <fullName evidence="1">Uncharacterized protein</fullName>
    </submittedName>
</protein>
<reference evidence="2" key="1">
    <citation type="submission" date="2017-09" db="EMBL/GenBank/DDBJ databases">
        <title>Depth-based differentiation of microbial function through sediment-hosted aquifers and enrichment of novel symbionts in the deep terrestrial subsurface.</title>
        <authorList>
            <person name="Probst A.J."/>
            <person name="Ladd B."/>
            <person name="Jarett J.K."/>
            <person name="Geller-Mcgrath D.E."/>
            <person name="Sieber C.M.K."/>
            <person name="Emerson J.B."/>
            <person name="Anantharaman K."/>
            <person name="Thomas B.C."/>
            <person name="Malmstrom R."/>
            <person name="Stieglmeier M."/>
            <person name="Klingl A."/>
            <person name="Woyke T."/>
            <person name="Ryan C.M."/>
            <person name="Banfield J.F."/>
        </authorList>
    </citation>
    <scope>NUCLEOTIDE SEQUENCE [LARGE SCALE GENOMIC DNA]</scope>
</reference>
<dbReference type="Proteomes" id="UP000230731">
    <property type="component" value="Unassembled WGS sequence"/>
</dbReference>
<dbReference type="Gene3D" id="2.170.270.10">
    <property type="entry name" value="SET domain"/>
    <property type="match status" value="1"/>
</dbReference>
<comment type="caution">
    <text evidence="1">The sequence shown here is derived from an EMBL/GenBank/DDBJ whole genome shotgun (WGS) entry which is preliminary data.</text>
</comment>
<evidence type="ECO:0000313" key="2">
    <source>
        <dbReference type="Proteomes" id="UP000230731"/>
    </source>
</evidence>
<dbReference type="EMBL" id="PEZP01000006">
    <property type="protein sequence ID" value="PIT98444.1"/>
    <property type="molecule type" value="Genomic_DNA"/>
</dbReference>
<name>A0A2M6X0B8_9BACT</name>
<evidence type="ECO:0000313" key="1">
    <source>
        <dbReference type="EMBL" id="PIT98444.1"/>
    </source>
</evidence>